<name>A0A4P6JTN9_KTERU</name>
<evidence type="ECO:0000313" key="2">
    <source>
        <dbReference type="Proteomes" id="UP000290365"/>
    </source>
</evidence>
<evidence type="ECO:0008006" key="3">
    <source>
        <dbReference type="Google" id="ProtNLM"/>
    </source>
</evidence>
<gene>
    <name evidence="1" type="ORF">EPA93_23695</name>
</gene>
<dbReference type="AlphaFoldDB" id="A0A4P6JTN9"/>
<dbReference type="KEGG" id="kbs:EPA93_23695"/>
<keyword evidence="2" id="KW-1185">Reference proteome</keyword>
<accession>A0A4P6JTN9</accession>
<protein>
    <recommendedName>
        <fullName evidence="3">XRE family transcriptional regulator</fullName>
    </recommendedName>
</protein>
<dbReference type="RefSeq" id="WP_129889877.1">
    <property type="nucleotide sequence ID" value="NZ_CP035758.1"/>
</dbReference>
<organism evidence="1 2">
    <name type="scientific">Ktedonosporobacter rubrisoli</name>
    <dbReference type="NCBI Taxonomy" id="2509675"/>
    <lineage>
        <taxon>Bacteria</taxon>
        <taxon>Bacillati</taxon>
        <taxon>Chloroflexota</taxon>
        <taxon>Ktedonobacteria</taxon>
        <taxon>Ktedonobacterales</taxon>
        <taxon>Ktedonosporobacteraceae</taxon>
        <taxon>Ktedonosporobacter</taxon>
    </lineage>
</organism>
<reference evidence="1 2" key="1">
    <citation type="submission" date="2019-01" db="EMBL/GenBank/DDBJ databases">
        <title>Ktedonosporobacter rubrisoli SCAWS-G2.</title>
        <authorList>
            <person name="Huang Y."/>
            <person name="Yan B."/>
        </authorList>
    </citation>
    <scope>NUCLEOTIDE SEQUENCE [LARGE SCALE GENOMIC DNA]</scope>
    <source>
        <strain evidence="1 2">SCAWS-G2</strain>
    </source>
</reference>
<proteinExistence type="predicted"/>
<evidence type="ECO:0000313" key="1">
    <source>
        <dbReference type="EMBL" id="QBD78824.1"/>
    </source>
</evidence>
<dbReference type="Proteomes" id="UP000290365">
    <property type="component" value="Chromosome"/>
</dbReference>
<dbReference type="EMBL" id="CP035758">
    <property type="protein sequence ID" value="QBD78824.1"/>
    <property type="molecule type" value="Genomic_DNA"/>
</dbReference>
<sequence length="96" mass="11303">MMKIDISQQETLPLPLYDTFRAYMERHRLTWVAVARLSGVRVIIVWRMWSDLPVTAANARQVCIAVEFLTGYAYLGTLPTYELLRERIRGKHERHI</sequence>